<feature type="transmembrane region" description="Helical" evidence="8">
    <location>
        <begin position="224"/>
        <end position="244"/>
    </location>
</feature>
<feature type="transmembrane region" description="Helical" evidence="8">
    <location>
        <begin position="12"/>
        <end position="29"/>
    </location>
</feature>
<protein>
    <submittedName>
        <fullName evidence="10">Carbon starvation protein A</fullName>
    </submittedName>
</protein>
<feature type="transmembrane region" description="Helical" evidence="8">
    <location>
        <begin position="163"/>
        <end position="186"/>
    </location>
</feature>
<feature type="transmembrane region" description="Helical" evidence="8">
    <location>
        <begin position="256"/>
        <end position="279"/>
    </location>
</feature>
<dbReference type="GO" id="GO:0005886">
    <property type="term" value="C:plasma membrane"/>
    <property type="evidence" value="ECO:0007669"/>
    <property type="project" value="UniProtKB-SubCell"/>
</dbReference>
<feature type="transmembrane region" description="Helical" evidence="8">
    <location>
        <begin position="291"/>
        <end position="308"/>
    </location>
</feature>
<feature type="transmembrane region" description="Helical" evidence="8">
    <location>
        <begin position="649"/>
        <end position="670"/>
    </location>
</feature>
<evidence type="ECO:0000256" key="1">
    <source>
        <dbReference type="ARBA" id="ARBA00004651"/>
    </source>
</evidence>
<dbReference type="RefSeq" id="WP_110652073.1">
    <property type="nucleotide sequence ID" value="NZ_QJRN01000005.1"/>
</dbReference>
<evidence type="ECO:0000313" key="10">
    <source>
        <dbReference type="EMBL" id="PYC38911.1"/>
    </source>
</evidence>
<gene>
    <name evidence="10" type="ORF">DMX08_10490</name>
</gene>
<dbReference type="EMBL" id="QJRN01000005">
    <property type="protein sequence ID" value="PYC38911.1"/>
    <property type="molecule type" value="Genomic_DNA"/>
</dbReference>
<dbReference type="AlphaFoldDB" id="A0A9Q6IHB4"/>
<feature type="transmembrane region" description="Helical" evidence="8">
    <location>
        <begin position="96"/>
        <end position="116"/>
    </location>
</feature>
<dbReference type="PANTHER" id="PTHR30252:SF3">
    <property type="entry name" value="PYRUVATE_PROTON SYMPORTER BTST"/>
    <property type="match status" value="1"/>
</dbReference>
<dbReference type="InterPro" id="IPR003706">
    <property type="entry name" value="CstA_N"/>
</dbReference>
<accession>A0A9Q6IHB4</accession>
<keyword evidence="3" id="KW-0813">Transport</keyword>
<evidence type="ECO:0000259" key="9">
    <source>
        <dbReference type="Pfam" id="PF02554"/>
    </source>
</evidence>
<feature type="transmembrane region" description="Helical" evidence="8">
    <location>
        <begin position="328"/>
        <end position="348"/>
    </location>
</feature>
<evidence type="ECO:0000256" key="2">
    <source>
        <dbReference type="ARBA" id="ARBA00007755"/>
    </source>
</evidence>
<proteinExistence type="inferred from homology"/>
<sequence length="688" mass="74027">MKNNNSLLRHVPWLLLAIVGACALGVVALRRGEAINALWIVVAAVAIYLVAYRYYSLFIANNVMQLDPRRATPAVLNNDGLDYVPTNKHILFGHHFAAIAGAGPLVGPVLAAQMGYLPGTLWLIAGVVLAGAVQDFMVLFLSTRRNGRSLGDMVREEMGRIPGTIALFGCFLIMIIILAVLALIVVKALAESPWGIFTVMATIPIAVFMGVYMRYIRPGRIGEISLIGVLLLLGSIWLGGQVAADPVWGKMFTFTGIQITWMLIGYGFVAAVLPVWLILAPRDYLSTFLKIGTIIALAIGILITMPELKMPALTQFTDGTGPVWKGGLFPFLFITIACGAVSGFHALISSGTTPKLLDNETNARYIGYGGMLMESFVAIMAMVAASVIEPGVYFAMNSPAAIVGGDVVAVAQTVSSWGFVISPEQLQAVAKDIGENTILARAGGAPTLAVGIAQILHQVLPGENTMAFWYHFAILFEALFILTAVDAGTRAGRFMLQDLLGSFVPALKRTESWTANLIATAGCVSLWGYLLYQGVIDPLGGINTLWPLFGISNQMLAGIALMLGTVVLIKMKRQRYIWVTLLPAVWLLICTTTAGFIKLFDANPAIGFLSLAKKYSDAMANGQILAPAKDITQMQHVIFNAYTNATLTALFLLVVFSILFYALKVGIAAWGSKKRTDKESPYQAVPDA</sequence>
<keyword evidence="4" id="KW-1003">Cell membrane</keyword>
<feature type="transmembrane region" description="Helical" evidence="8">
    <location>
        <begin position="192"/>
        <end position="212"/>
    </location>
</feature>
<comment type="caution">
    <text evidence="10">The sequence shown here is derived from an EMBL/GenBank/DDBJ whole genome shotgun (WGS) entry which is preliminary data.</text>
</comment>
<evidence type="ECO:0000256" key="6">
    <source>
        <dbReference type="ARBA" id="ARBA00022989"/>
    </source>
</evidence>
<name>A0A9Q6IHB4_9PSED</name>
<feature type="transmembrane region" description="Helical" evidence="8">
    <location>
        <begin position="35"/>
        <end position="55"/>
    </location>
</feature>
<feature type="transmembrane region" description="Helical" evidence="8">
    <location>
        <begin position="122"/>
        <end position="142"/>
    </location>
</feature>
<dbReference type="PROSITE" id="PS51257">
    <property type="entry name" value="PROKAR_LIPOPROTEIN"/>
    <property type="match status" value="1"/>
</dbReference>
<evidence type="ECO:0000256" key="4">
    <source>
        <dbReference type="ARBA" id="ARBA00022475"/>
    </source>
</evidence>
<evidence type="ECO:0000256" key="5">
    <source>
        <dbReference type="ARBA" id="ARBA00022692"/>
    </source>
</evidence>
<dbReference type="InterPro" id="IPR051605">
    <property type="entry name" value="CstA"/>
</dbReference>
<feature type="transmembrane region" description="Helical" evidence="8">
    <location>
        <begin position="513"/>
        <end position="532"/>
    </location>
</feature>
<keyword evidence="7 8" id="KW-0472">Membrane</keyword>
<feature type="transmembrane region" description="Helical" evidence="8">
    <location>
        <begin position="368"/>
        <end position="388"/>
    </location>
</feature>
<dbReference type="Proteomes" id="UP000248188">
    <property type="component" value="Unassembled WGS sequence"/>
</dbReference>
<reference evidence="10 11" key="1">
    <citation type="submission" date="2018-06" db="EMBL/GenBank/DDBJ databases">
        <title>Pseudomonas diversity within urban Lake Michigan freshwaters.</title>
        <authorList>
            <person name="Batrich M."/>
            <person name="Hatzopoulos T."/>
            <person name="Putonti C."/>
        </authorList>
    </citation>
    <scope>NUCLEOTIDE SEQUENCE [LARGE SCALE GENOMIC DNA]</scope>
    <source>
        <strain evidence="10 11">MB-090624</strain>
    </source>
</reference>
<dbReference type="PANTHER" id="PTHR30252">
    <property type="entry name" value="INNER MEMBRANE PEPTIDE TRANSPORTER"/>
    <property type="match status" value="1"/>
</dbReference>
<evidence type="ECO:0000256" key="8">
    <source>
        <dbReference type="SAM" id="Phobius"/>
    </source>
</evidence>
<feature type="transmembrane region" description="Helical" evidence="8">
    <location>
        <begin position="468"/>
        <end position="492"/>
    </location>
</feature>
<evidence type="ECO:0000256" key="3">
    <source>
        <dbReference type="ARBA" id="ARBA00022448"/>
    </source>
</evidence>
<dbReference type="Pfam" id="PF02554">
    <property type="entry name" value="CstA"/>
    <property type="match status" value="1"/>
</dbReference>
<evidence type="ECO:0000256" key="7">
    <source>
        <dbReference type="ARBA" id="ARBA00023136"/>
    </source>
</evidence>
<feature type="transmembrane region" description="Helical" evidence="8">
    <location>
        <begin position="576"/>
        <end position="597"/>
    </location>
</feature>
<dbReference type="GO" id="GO:0009267">
    <property type="term" value="P:cellular response to starvation"/>
    <property type="evidence" value="ECO:0007669"/>
    <property type="project" value="InterPro"/>
</dbReference>
<keyword evidence="6 8" id="KW-1133">Transmembrane helix</keyword>
<evidence type="ECO:0000313" key="11">
    <source>
        <dbReference type="Proteomes" id="UP000248188"/>
    </source>
</evidence>
<feature type="transmembrane region" description="Helical" evidence="8">
    <location>
        <begin position="544"/>
        <end position="569"/>
    </location>
</feature>
<comment type="subcellular location">
    <subcellularLocation>
        <location evidence="1">Cell membrane</location>
        <topology evidence="1">Multi-pass membrane protein</topology>
    </subcellularLocation>
</comment>
<feature type="domain" description="CstA N-terminal" evidence="9">
    <location>
        <begin position="36"/>
        <end position="594"/>
    </location>
</feature>
<comment type="similarity">
    <text evidence="2">Belongs to the peptide transporter carbon starvation (CstA) (TC 2.A.114) family.</text>
</comment>
<keyword evidence="5 8" id="KW-0812">Transmembrane</keyword>
<organism evidence="10 11">
    <name type="scientific">Pseudomonas protegens</name>
    <dbReference type="NCBI Taxonomy" id="380021"/>
    <lineage>
        <taxon>Bacteria</taxon>
        <taxon>Pseudomonadati</taxon>
        <taxon>Pseudomonadota</taxon>
        <taxon>Gammaproteobacteria</taxon>
        <taxon>Pseudomonadales</taxon>
        <taxon>Pseudomonadaceae</taxon>
        <taxon>Pseudomonas</taxon>
    </lineage>
</organism>